<dbReference type="Pfam" id="PF00225">
    <property type="entry name" value="Kinesin"/>
    <property type="match status" value="1"/>
</dbReference>
<reference evidence="8" key="1">
    <citation type="journal article" date="2020" name="Stud. Mycol.">
        <title>101 Dothideomycetes genomes: a test case for predicting lifestyles and emergence of pathogens.</title>
        <authorList>
            <person name="Haridas S."/>
            <person name="Albert R."/>
            <person name="Binder M."/>
            <person name="Bloem J."/>
            <person name="Labutti K."/>
            <person name="Salamov A."/>
            <person name="Andreopoulos B."/>
            <person name="Baker S."/>
            <person name="Barry K."/>
            <person name="Bills G."/>
            <person name="Bluhm B."/>
            <person name="Cannon C."/>
            <person name="Castanera R."/>
            <person name="Culley D."/>
            <person name="Daum C."/>
            <person name="Ezra D."/>
            <person name="Gonzalez J."/>
            <person name="Henrissat B."/>
            <person name="Kuo A."/>
            <person name="Liang C."/>
            <person name="Lipzen A."/>
            <person name="Lutzoni F."/>
            <person name="Magnuson J."/>
            <person name="Mondo S."/>
            <person name="Nolan M."/>
            <person name="Ohm R."/>
            <person name="Pangilinan J."/>
            <person name="Park H.-J."/>
            <person name="Ramirez L."/>
            <person name="Alfaro M."/>
            <person name="Sun H."/>
            <person name="Tritt A."/>
            <person name="Yoshinaga Y."/>
            <person name="Zwiers L.-H."/>
            <person name="Turgeon B."/>
            <person name="Goodwin S."/>
            <person name="Spatafora J."/>
            <person name="Crous P."/>
            <person name="Grigoriev I."/>
        </authorList>
    </citation>
    <scope>NUCLEOTIDE SEQUENCE</scope>
    <source>
        <strain evidence="8">CBS 133067</strain>
    </source>
</reference>
<dbReference type="GO" id="GO:0005634">
    <property type="term" value="C:nucleus"/>
    <property type="evidence" value="ECO:0007669"/>
    <property type="project" value="TreeGrafter"/>
</dbReference>
<dbReference type="PRINTS" id="PR00380">
    <property type="entry name" value="KINESINHEAVY"/>
</dbReference>
<dbReference type="PANTHER" id="PTHR24115:SF1008">
    <property type="entry name" value="KINESIN-LIKE PROTEIN SUBITO"/>
    <property type="match status" value="1"/>
</dbReference>
<feature type="coiled-coil region" evidence="6">
    <location>
        <begin position="596"/>
        <end position="623"/>
    </location>
</feature>
<evidence type="ECO:0000256" key="1">
    <source>
        <dbReference type="ARBA" id="ARBA00022701"/>
    </source>
</evidence>
<sequence length="650" mass="71807">MEPPQKPSTSLFDVYLRLRPSHAADAERFLDVEEAGHDYPKHITIKPPSNDHRKRAVERFAFTRVFEEDAAQVDIFKGVGVLPLIEGVLGQESREGRDGLLATLGVTGSGKSHTILGSKAQRGLTQMALDVLFQSTCNGLIHPTGLASVFPSIAASDVSEAQMFTAGAFLDSLYGDGQSERGFGSRAQTPMMGASFLSIASKRNVIPRPSALPQYPTVDIDGIEADSTAEYAIVISMYEVYNDRIFDLLGGSMTSSKAAIQKRRALLFKSTEQSPDRKVVAGLRKVVCSNLEEALMVLETGLLERKVAGTGSNAVSSRSHGFFCVEVKKRRRAYGGSWSTSALTIVDLAGSERARNAKTAGATLAEAGKINESLMYLGQCMQMQSDNQDGTKNIVPFRQCKLTELLFSNSFPSHNNQHHHQHRNPQKAVMIVTADPLGDFNATSQILRYSALAREVTVPRIPSVTSTILSGALTQQNRCPSAGDRSSPTAALEELEAAAKEITRLSEEIDIISLQLTEETTRRQTAEACWQAAEDRMASLEQEVRDDCYEEMEQRIEAERRRWKGAWDEEADKNDEHLDRKIEILTRGIQIHEDPEPTAEERVAELEGENEALKRKLESLERELLGRSPTKKQRVLKAKKWDVDVGFESP</sequence>
<evidence type="ECO:0000256" key="2">
    <source>
        <dbReference type="ARBA" id="ARBA00022741"/>
    </source>
</evidence>
<evidence type="ECO:0000256" key="6">
    <source>
        <dbReference type="SAM" id="Coils"/>
    </source>
</evidence>
<dbReference type="SMART" id="SM00129">
    <property type="entry name" value="KISc"/>
    <property type="match status" value="1"/>
</dbReference>
<evidence type="ECO:0000256" key="3">
    <source>
        <dbReference type="ARBA" id="ARBA00022840"/>
    </source>
</evidence>
<feature type="domain" description="Kinesin motor" evidence="7">
    <location>
        <begin position="11"/>
        <end position="456"/>
    </location>
</feature>
<feature type="binding site" evidence="5">
    <location>
        <begin position="105"/>
        <end position="112"/>
    </location>
    <ligand>
        <name>ATP</name>
        <dbReference type="ChEBI" id="CHEBI:30616"/>
    </ligand>
</feature>
<dbReference type="OrthoDB" id="123929at2759"/>
<dbReference type="GO" id="GO:0016887">
    <property type="term" value="F:ATP hydrolysis activity"/>
    <property type="evidence" value="ECO:0007669"/>
    <property type="project" value="TreeGrafter"/>
</dbReference>
<proteinExistence type="inferred from homology"/>
<keyword evidence="4 5" id="KW-0505">Motor protein</keyword>
<comment type="caution">
    <text evidence="8">The sequence shown here is derived from an EMBL/GenBank/DDBJ whole genome shotgun (WGS) entry which is preliminary data.</text>
</comment>
<accession>A0A9P4M7D1</accession>
<name>A0A9P4M7D1_9PEZI</name>
<gene>
    <name evidence="8" type="ORF">NA57DRAFT_41579</name>
</gene>
<keyword evidence="1" id="KW-0493">Microtubule</keyword>
<dbReference type="InterPro" id="IPR027640">
    <property type="entry name" value="Kinesin-like_fam"/>
</dbReference>
<dbReference type="FunFam" id="3.40.850.10:FF:000091">
    <property type="entry name" value="Kinesin family protein"/>
    <property type="match status" value="1"/>
</dbReference>
<dbReference type="InterPro" id="IPR001752">
    <property type="entry name" value="Kinesin_motor_dom"/>
</dbReference>
<dbReference type="PROSITE" id="PS50067">
    <property type="entry name" value="KINESIN_MOTOR_2"/>
    <property type="match status" value="1"/>
</dbReference>
<keyword evidence="9" id="KW-1185">Reference proteome</keyword>
<evidence type="ECO:0000259" key="7">
    <source>
        <dbReference type="PROSITE" id="PS50067"/>
    </source>
</evidence>
<dbReference type="AlphaFoldDB" id="A0A9P4M7D1"/>
<dbReference type="InterPro" id="IPR036961">
    <property type="entry name" value="Kinesin_motor_dom_sf"/>
</dbReference>
<dbReference type="GO" id="GO:0005871">
    <property type="term" value="C:kinesin complex"/>
    <property type="evidence" value="ECO:0007669"/>
    <property type="project" value="TreeGrafter"/>
</dbReference>
<evidence type="ECO:0000313" key="9">
    <source>
        <dbReference type="Proteomes" id="UP000799772"/>
    </source>
</evidence>
<dbReference type="GO" id="GO:0003777">
    <property type="term" value="F:microtubule motor activity"/>
    <property type="evidence" value="ECO:0007669"/>
    <property type="project" value="InterPro"/>
</dbReference>
<keyword evidence="6" id="KW-0175">Coiled coil</keyword>
<organism evidence="8 9">
    <name type="scientific">Rhizodiscina lignyota</name>
    <dbReference type="NCBI Taxonomy" id="1504668"/>
    <lineage>
        <taxon>Eukaryota</taxon>
        <taxon>Fungi</taxon>
        <taxon>Dikarya</taxon>
        <taxon>Ascomycota</taxon>
        <taxon>Pezizomycotina</taxon>
        <taxon>Dothideomycetes</taxon>
        <taxon>Pleosporomycetidae</taxon>
        <taxon>Aulographales</taxon>
        <taxon>Rhizodiscinaceae</taxon>
        <taxon>Rhizodiscina</taxon>
    </lineage>
</organism>
<comment type="similarity">
    <text evidence="5">Belongs to the TRAFAC class myosin-kinesin ATPase superfamily. Kinesin family.</text>
</comment>
<dbReference type="GO" id="GO:0008017">
    <property type="term" value="F:microtubule binding"/>
    <property type="evidence" value="ECO:0007669"/>
    <property type="project" value="InterPro"/>
</dbReference>
<evidence type="ECO:0000256" key="4">
    <source>
        <dbReference type="ARBA" id="ARBA00023175"/>
    </source>
</evidence>
<dbReference type="SUPFAM" id="SSF52540">
    <property type="entry name" value="P-loop containing nucleoside triphosphate hydrolases"/>
    <property type="match status" value="1"/>
</dbReference>
<dbReference type="InterPro" id="IPR027417">
    <property type="entry name" value="P-loop_NTPase"/>
</dbReference>
<dbReference type="Proteomes" id="UP000799772">
    <property type="component" value="Unassembled WGS sequence"/>
</dbReference>
<keyword evidence="2 5" id="KW-0547">Nucleotide-binding</keyword>
<dbReference type="GO" id="GO:0005524">
    <property type="term" value="F:ATP binding"/>
    <property type="evidence" value="ECO:0007669"/>
    <property type="project" value="UniProtKB-UniRule"/>
</dbReference>
<dbReference type="PANTHER" id="PTHR24115">
    <property type="entry name" value="KINESIN-RELATED"/>
    <property type="match status" value="1"/>
</dbReference>
<evidence type="ECO:0000256" key="5">
    <source>
        <dbReference type="PROSITE-ProRule" id="PRU00283"/>
    </source>
</evidence>
<evidence type="ECO:0000313" key="8">
    <source>
        <dbReference type="EMBL" id="KAF2097227.1"/>
    </source>
</evidence>
<dbReference type="Gene3D" id="3.40.850.10">
    <property type="entry name" value="Kinesin motor domain"/>
    <property type="match status" value="2"/>
</dbReference>
<dbReference type="GO" id="GO:0005874">
    <property type="term" value="C:microtubule"/>
    <property type="evidence" value="ECO:0007669"/>
    <property type="project" value="UniProtKB-KW"/>
</dbReference>
<protein>
    <submittedName>
        <fullName evidence="8">Kinesin</fullName>
    </submittedName>
</protein>
<dbReference type="EMBL" id="ML978128">
    <property type="protein sequence ID" value="KAF2097227.1"/>
    <property type="molecule type" value="Genomic_DNA"/>
</dbReference>
<keyword evidence="3 5" id="KW-0067">ATP-binding</keyword>
<feature type="coiled-coil region" evidence="6">
    <location>
        <begin position="495"/>
        <end position="543"/>
    </location>
</feature>
<dbReference type="GO" id="GO:0007018">
    <property type="term" value="P:microtubule-based movement"/>
    <property type="evidence" value="ECO:0007669"/>
    <property type="project" value="InterPro"/>
</dbReference>